<feature type="chain" id="PRO_5041194714" evidence="1">
    <location>
        <begin position="22"/>
        <end position="76"/>
    </location>
</feature>
<name>A0A9W8MJ52_9AGAR</name>
<protein>
    <submittedName>
        <fullName evidence="3">Uncharacterized protein</fullName>
    </submittedName>
</protein>
<sequence length="76" mass="8655">MKFTSSFAVLAVVVANNFVNATPIPRTDLVVREPSMDAAAPKVQQLTRRAYHEGYLEAREFLNALEDYIYTRGTRY</sequence>
<dbReference type="EMBL" id="JANBPK010000815">
    <property type="protein sequence ID" value="KAJ2930953.1"/>
    <property type="molecule type" value="Genomic_DNA"/>
</dbReference>
<reference evidence="3" key="1">
    <citation type="submission" date="2022-06" db="EMBL/GenBank/DDBJ databases">
        <title>Genome Sequence of Candolleomyces eurysporus.</title>
        <authorList>
            <person name="Buettner E."/>
        </authorList>
    </citation>
    <scope>NUCLEOTIDE SEQUENCE</scope>
    <source>
        <strain evidence="3">VTCC 930004</strain>
    </source>
</reference>
<dbReference type="OrthoDB" id="3078827at2759"/>
<evidence type="ECO:0000313" key="2">
    <source>
        <dbReference type="EMBL" id="KAJ2921427.1"/>
    </source>
</evidence>
<evidence type="ECO:0000313" key="3">
    <source>
        <dbReference type="EMBL" id="KAJ2930953.1"/>
    </source>
</evidence>
<keyword evidence="1" id="KW-0732">Signal</keyword>
<keyword evidence="4" id="KW-1185">Reference proteome</keyword>
<evidence type="ECO:0000313" key="4">
    <source>
        <dbReference type="Proteomes" id="UP001140091"/>
    </source>
</evidence>
<dbReference type="AlphaFoldDB" id="A0A9W8MJ52"/>
<accession>A0A9W8MJ52</accession>
<proteinExistence type="predicted"/>
<organism evidence="3 4">
    <name type="scientific">Candolleomyces eurysporus</name>
    <dbReference type="NCBI Taxonomy" id="2828524"/>
    <lineage>
        <taxon>Eukaryota</taxon>
        <taxon>Fungi</taxon>
        <taxon>Dikarya</taxon>
        <taxon>Basidiomycota</taxon>
        <taxon>Agaricomycotina</taxon>
        <taxon>Agaricomycetes</taxon>
        <taxon>Agaricomycetidae</taxon>
        <taxon>Agaricales</taxon>
        <taxon>Agaricineae</taxon>
        <taxon>Psathyrellaceae</taxon>
        <taxon>Candolleomyces</taxon>
    </lineage>
</organism>
<feature type="non-terminal residue" evidence="3">
    <location>
        <position position="76"/>
    </location>
</feature>
<dbReference type="Proteomes" id="UP001140091">
    <property type="component" value="Unassembled WGS sequence"/>
</dbReference>
<comment type="caution">
    <text evidence="3">The sequence shown here is derived from an EMBL/GenBank/DDBJ whole genome shotgun (WGS) entry which is preliminary data.</text>
</comment>
<evidence type="ECO:0000256" key="1">
    <source>
        <dbReference type="SAM" id="SignalP"/>
    </source>
</evidence>
<dbReference type="EMBL" id="JANBPK010001606">
    <property type="protein sequence ID" value="KAJ2921427.1"/>
    <property type="molecule type" value="Genomic_DNA"/>
</dbReference>
<feature type="signal peptide" evidence="1">
    <location>
        <begin position="1"/>
        <end position="21"/>
    </location>
</feature>
<gene>
    <name evidence="2" type="ORF">H1R20_g15665</name>
    <name evidence="3" type="ORF">H1R20_g6154</name>
</gene>